<protein>
    <submittedName>
        <fullName evidence="7">Nitroreductase</fullName>
    </submittedName>
</protein>
<dbReference type="InterPro" id="IPR029479">
    <property type="entry name" value="Nitroreductase"/>
</dbReference>
<dbReference type="Proteomes" id="UP000283633">
    <property type="component" value="Unassembled WGS sequence"/>
</dbReference>
<evidence type="ECO:0000256" key="3">
    <source>
        <dbReference type="ARBA" id="ARBA00022630"/>
    </source>
</evidence>
<keyword evidence="5" id="KW-0560">Oxidoreductase</keyword>
<dbReference type="SUPFAM" id="SSF55469">
    <property type="entry name" value="FMN-dependent nitroreductase-like"/>
    <property type="match status" value="1"/>
</dbReference>
<dbReference type="EMBL" id="QWZQ01000044">
    <property type="protein sequence ID" value="RRK09667.1"/>
    <property type="molecule type" value="Genomic_DNA"/>
</dbReference>
<evidence type="ECO:0000256" key="2">
    <source>
        <dbReference type="ARBA" id="ARBA00007118"/>
    </source>
</evidence>
<dbReference type="GO" id="GO:0016491">
    <property type="term" value="F:oxidoreductase activity"/>
    <property type="evidence" value="ECO:0007669"/>
    <property type="project" value="UniProtKB-KW"/>
</dbReference>
<evidence type="ECO:0000256" key="4">
    <source>
        <dbReference type="ARBA" id="ARBA00022643"/>
    </source>
</evidence>
<keyword evidence="8" id="KW-1185">Reference proteome</keyword>
<dbReference type="Gene3D" id="3.40.109.10">
    <property type="entry name" value="NADH Oxidase"/>
    <property type="match status" value="1"/>
</dbReference>
<dbReference type="AlphaFoldDB" id="A0A3R8J6C5"/>
<evidence type="ECO:0000256" key="5">
    <source>
        <dbReference type="ARBA" id="ARBA00023002"/>
    </source>
</evidence>
<sequence>MGVQFRIKQRSVFKLDLTQAIKNRHSVRQFTDEKVPLATIKAILQDAQLAPSWVNSQPYQVHLLMGDALEAVRTAQAQLEKAGTKGTPDVPVMGRQHWSPQAQRNMAAWTAGLGNAAPLMAPAAAQLYHAPAILYLTLPTGYSDWSLYDLGAFGESILLGASARGLATMTAYQLIKYPQLLRQHLNISAAQQIIIGIAIGKEDPAAAVNTQIKTTRMPLDAILTVHEHLPNS</sequence>
<feature type="domain" description="Nitroreductase" evidence="6">
    <location>
        <begin position="21"/>
        <end position="201"/>
    </location>
</feature>
<keyword evidence="3" id="KW-0285">Flavoprotein</keyword>
<comment type="caution">
    <text evidence="7">The sequence shown here is derived from an EMBL/GenBank/DDBJ whole genome shotgun (WGS) entry which is preliminary data.</text>
</comment>
<dbReference type="PANTHER" id="PTHR43673:SF2">
    <property type="entry name" value="NITROREDUCTASE"/>
    <property type="match status" value="1"/>
</dbReference>
<reference evidence="7 8" key="1">
    <citation type="submission" date="2018-08" db="EMBL/GenBank/DDBJ databases">
        <title>Genome Lactobacillus garii FI11369.</title>
        <authorList>
            <person name="Diaz M."/>
            <person name="Narbad A."/>
        </authorList>
    </citation>
    <scope>NUCLEOTIDE SEQUENCE [LARGE SCALE GENOMIC DNA]</scope>
    <source>
        <strain evidence="7 8">FI11369</strain>
    </source>
</reference>
<organism evidence="7 8">
    <name type="scientific">Lactiplantibacillus garii</name>
    <dbReference type="NCBI Taxonomy" id="2306423"/>
    <lineage>
        <taxon>Bacteria</taxon>
        <taxon>Bacillati</taxon>
        <taxon>Bacillota</taxon>
        <taxon>Bacilli</taxon>
        <taxon>Lactobacillales</taxon>
        <taxon>Lactobacillaceae</taxon>
        <taxon>Lactiplantibacillus</taxon>
    </lineage>
</organism>
<comment type="similarity">
    <text evidence="2">Belongs to the nitroreductase family.</text>
</comment>
<gene>
    <name evidence="7" type="ORF">D1831_11465</name>
</gene>
<name>A0A3R8J6C5_9LACO</name>
<dbReference type="PANTHER" id="PTHR43673">
    <property type="entry name" value="NAD(P)H NITROREDUCTASE YDGI-RELATED"/>
    <property type="match status" value="1"/>
</dbReference>
<dbReference type="Pfam" id="PF00881">
    <property type="entry name" value="Nitroreductase"/>
    <property type="match status" value="1"/>
</dbReference>
<evidence type="ECO:0000313" key="8">
    <source>
        <dbReference type="Proteomes" id="UP000283633"/>
    </source>
</evidence>
<evidence type="ECO:0000256" key="1">
    <source>
        <dbReference type="ARBA" id="ARBA00001917"/>
    </source>
</evidence>
<evidence type="ECO:0000313" key="7">
    <source>
        <dbReference type="EMBL" id="RRK09667.1"/>
    </source>
</evidence>
<proteinExistence type="inferred from homology"/>
<accession>A0A3R8J6C5</accession>
<comment type="cofactor">
    <cofactor evidence="1">
        <name>FMN</name>
        <dbReference type="ChEBI" id="CHEBI:58210"/>
    </cofactor>
</comment>
<dbReference type="InterPro" id="IPR000415">
    <property type="entry name" value="Nitroreductase-like"/>
</dbReference>
<evidence type="ECO:0000259" key="6">
    <source>
        <dbReference type="Pfam" id="PF00881"/>
    </source>
</evidence>
<keyword evidence="4" id="KW-0288">FMN</keyword>
<dbReference type="CDD" id="cd02136">
    <property type="entry name" value="PnbA_NfnB-like"/>
    <property type="match status" value="1"/>
</dbReference>